<evidence type="ECO:0000256" key="10">
    <source>
        <dbReference type="ARBA" id="ARBA00023316"/>
    </source>
</evidence>
<evidence type="ECO:0000313" key="16">
    <source>
        <dbReference type="Proteomes" id="UP000325081"/>
    </source>
</evidence>
<dbReference type="InterPro" id="IPR000743">
    <property type="entry name" value="Glyco_hydro_28"/>
</dbReference>
<reference evidence="16" key="1">
    <citation type="journal article" date="2019" name="Curr. Biol.">
        <title>Genome Sequence of Striga asiatica Provides Insight into the Evolution of Plant Parasitism.</title>
        <authorList>
            <person name="Yoshida S."/>
            <person name="Kim S."/>
            <person name="Wafula E.K."/>
            <person name="Tanskanen J."/>
            <person name="Kim Y.M."/>
            <person name="Honaas L."/>
            <person name="Yang Z."/>
            <person name="Spallek T."/>
            <person name="Conn C.E."/>
            <person name="Ichihashi Y."/>
            <person name="Cheong K."/>
            <person name="Cui S."/>
            <person name="Der J.P."/>
            <person name="Gundlach H."/>
            <person name="Jiao Y."/>
            <person name="Hori C."/>
            <person name="Ishida J.K."/>
            <person name="Kasahara H."/>
            <person name="Kiba T."/>
            <person name="Kim M.S."/>
            <person name="Koo N."/>
            <person name="Laohavisit A."/>
            <person name="Lee Y.H."/>
            <person name="Lumba S."/>
            <person name="McCourt P."/>
            <person name="Mortimer J.C."/>
            <person name="Mutuku J.M."/>
            <person name="Nomura T."/>
            <person name="Sasaki-Sekimoto Y."/>
            <person name="Seto Y."/>
            <person name="Wang Y."/>
            <person name="Wakatake T."/>
            <person name="Sakakibara H."/>
            <person name="Demura T."/>
            <person name="Yamaguchi S."/>
            <person name="Yoneyama K."/>
            <person name="Manabe R.I."/>
            <person name="Nelson D.C."/>
            <person name="Schulman A.H."/>
            <person name="Timko M.P."/>
            <person name="dePamphilis C.W."/>
            <person name="Choi D."/>
            <person name="Shirasu K."/>
        </authorList>
    </citation>
    <scope>NUCLEOTIDE SEQUENCE [LARGE SCALE GENOMIC DNA]</scope>
    <source>
        <strain evidence="16">cv. UVA1</strain>
    </source>
</reference>
<evidence type="ECO:0000256" key="9">
    <source>
        <dbReference type="ARBA" id="ARBA00023295"/>
    </source>
</evidence>
<evidence type="ECO:0000256" key="6">
    <source>
        <dbReference type="ARBA" id="ARBA00022729"/>
    </source>
</evidence>
<sequence>MSKAQRGLLVILKRVSFKREAIKIKEKRDNEVSLPDRGLIGWRASRCRASLPSVQQSGVSDKDVSRKRAVVETDHDVGHVKRSKVIWRSFGCHSDPVTYLPQALTKLKLRLLPYDFKVVPTPHPLELHEELDIQDSFPFPATTPRSLGRHSDPVTYHHRPLPGQTTTFAHTISRNPRYMSLTAEVPIQPPLSSQGKNSSFGQNSNSSSAHNSNSSSTPNSNSSSANNSNSSPPPNSNSSSIHNSNSSSTPNSNSSSTPNSNSSSANNSNSSPPPNSNSSSIHNSNSSSTPNSNSSSAHNSNSSSTPNSNSSPPHNSNSSPPHNSNSSSPHNSPNFNSSSTGQLVLNVDDFGAKADDNNADNFQAFKNAWDRACCSSRPAEILVPERKTYYIKQINFTGPCQSSISMEIRGTIKAFPEMHKFPQRRLWIKFENVTNLEIFGGGTIDGDGVLWWANSCKIKKSQAVTFENCTNLKVSNLTTMNAQQMHVNFQDCNGVEASNLMVVAPESSPNTDGLHFTRTADVNVHDCVIGTGDDCISMVNGTTNVKLSNISCGPGHGISIGSLGEDNLTNYVSNIYVTGVMLTGTMYGVRIKTWPGGSGYAQNIVFENIMMTNVSNPIIIDQNYCDGNKNCQMQKSAVQVENIIYRNIRGTSATNAAINFDCSSWVPCRNIVLENVKLSGLTARPKVQAVCNNLNLTTETNSIPGC</sequence>
<comment type="caution">
    <text evidence="15">The sequence shown here is derived from an EMBL/GenBank/DDBJ whole genome shotgun (WGS) entry which is preliminary data.</text>
</comment>
<keyword evidence="10" id="KW-0961">Cell wall biogenesis/degradation</keyword>
<dbReference type="OrthoDB" id="187139at2759"/>
<organism evidence="15 16">
    <name type="scientific">Striga asiatica</name>
    <name type="common">Asiatic witchweed</name>
    <name type="synonym">Buchnera asiatica</name>
    <dbReference type="NCBI Taxonomy" id="4170"/>
    <lineage>
        <taxon>Eukaryota</taxon>
        <taxon>Viridiplantae</taxon>
        <taxon>Streptophyta</taxon>
        <taxon>Embryophyta</taxon>
        <taxon>Tracheophyta</taxon>
        <taxon>Spermatophyta</taxon>
        <taxon>Magnoliopsida</taxon>
        <taxon>eudicotyledons</taxon>
        <taxon>Gunneridae</taxon>
        <taxon>Pentapetalae</taxon>
        <taxon>asterids</taxon>
        <taxon>lamiids</taxon>
        <taxon>Lamiales</taxon>
        <taxon>Orobanchaceae</taxon>
        <taxon>Buchnereae</taxon>
        <taxon>Striga</taxon>
    </lineage>
</organism>
<feature type="region of interest" description="Disordered" evidence="14">
    <location>
        <begin position="187"/>
        <end position="341"/>
    </location>
</feature>
<dbReference type="Pfam" id="PF00295">
    <property type="entry name" value="Glyco_hydro_28"/>
    <property type="match status" value="1"/>
</dbReference>
<protein>
    <recommendedName>
        <fullName evidence="3">endo-polygalacturonase</fullName>
        <ecNumber evidence="3">3.2.1.15</ecNumber>
    </recommendedName>
</protein>
<dbReference type="PANTHER" id="PTHR31375">
    <property type="match status" value="1"/>
</dbReference>
<evidence type="ECO:0000256" key="13">
    <source>
        <dbReference type="RuleBase" id="RU361169"/>
    </source>
</evidence>
<evidence type="ECO:0000256" key="14">
    <source>
        <dbReference type="SAM" id="MobiDB-lite"/>
    </source>
</evidence>
<dbReference type="InterPro" id="IPR011050">
    <property type="entry name" value="Pectin_lyase_fold/virulence"/>
</dbReference>
<dbReference type="InterPro" id="IPR006626">
    <property type="entry name" value="PbH1"/>
</dbReference>
<evidence type="ECO:0000256" key="11">
    <source>
        <dbReference type="ARBA" id="ARBA00034074"/>
    </source>
</evidence>
<comment type="similarity">
    <text evidence="2 13">Belongs to the glycosyl hydrolase 28 family.</text>
</comment>
<gene>
    <name evidence="15" type="ORF">STAS_14332</name>
</gene>
<dbReference type="InterPro" id="IPR012334">
    <property type="entry name" value="Pectin_lyas_fold"/>
</dbReference>
<feature type="compositionally biased region" description="Low complexity" evidence="14">
    <location>
        <begin position="192"/>
        <end position="339"/>
    </location>
</feature>
<keyword evidence="4" id="KW-0134">Cell wall</keyword>
<dbReference type="GO" id="GO:0071555">
    <property type="term" value="P:cell wall organization"/>
    <property type="evidence" value="ECO:0007669"/>
    <property type="project" value="UniProtKB-KW"/>
</dbReference>
<evidence type="ECO:0000256" key="12">
    <source>
        <dbReference type="PROSITE-ProRule" id="PRU10052"/>
    </source>
</evidence>
<dbReference type="Gene3D" id="2.160.20.10">
    <property type="entry name" value="Single-stranded right-handed beta-helix, Pectin lyase-like"/>
    <property type="match status" value="1"/>
</dbReference>
<keyword evidence="8 13" id="KW-0378">Hydrolase</keyword>
<comment type="catalytic activity">
    <reaction evidence="11">
        <text>(1,4-alpha-D-galacturonosyl)n+m + H2O = (1,4-alpha-D-galacturonosyl)n + (1,4-alpha-D-galacturonosyl)m.</text>
        <dbReference type="EC" id="3.2.1.15"/>
    </reaction>
</comment>
<name>A0A5A7Q0J8_STRAF</name>
<dbReference type="FunFam" id="2.160.20.10:FF:000032">
    <property type="entry name" value="Pectin lyase-like superfamily protein"/>
    <property type="match status" value="1"/>
</dbReference>
<evidence type="ECO:0000313" key="15">
    <source>
        <dbReference type="EMBL" id="GER37897.1"/>
    </source>
</evidence>
<dbReference type="EMBL" id="BKCP01005405">
    <property type="protein sequence ID" value="GER37897.1"/>
    <property type="molecule type" value="Genomic_DNA"/>
</dbReference>
<evidence type="ECO:0000256" key="8">
    <source>
        <dbReference type="ARBA" id="ARBA00022801"/>
    </source>
</evidence>
<dbReference type="SUPFAM" id="SSF51126">
    <property type="entry name" value="Pectin lyase-like"/>
    <property type="match status" value="1"/>
</dbReference>
<evidence type="ECO:0000256" key="2">
    <source>
        <dbReference type="ARBA" id="ARBA00008834"/>
    </source>
</evidence>
<feature type="active site" evidence="12">
    <location>
        <position position="556"/>
    </location>
</feature>
<evidence type="ECO:0000256" key="5">
    <source>
        <dbReference type="ARBA" id="ARBA00022525"/>
    </source>
</evidence>
<keyword evidence="15" id="KW-0456">Lyase</keyword>
<proteinExistence type="inferred from homology"/>
<evidence type="ECO:0000256" key="1">
    <source>
        <dbReference type="ARBA" id="ARBA00004191"/>
    </source>
</evidence>
<keyword evidence="9 13" id="KW-0326">Glycosidase</keyword>
<dbReference type="GO" id="GO:0005975">
    <property type="term" value="P:carbohydrate metabolic process"/>
    <property type="evidence" value="ECO:0007669"/>
    <property type="project" value="InterPro"/>
</dbReference>
<evidence type="ECO:0000256" key="4">
    <source>
        <dbReference type="ARBA" id="ARBA00022512"/>
    </source>
</evidence>
<dbReference type="AlphaFoldDB" id="A0A5A7Q0J8"/>
<comment type="subcellular location">
    <subcellularLocation>
        <location evidence="1">Secreted</location>
        <location evidence="1">Cell wall</location>
    </subcellularLocation>
</comment>
<dbReference type="PROSITE" id="PS00502">
    <property type="entry name" value="POLYGALACTURONASE"/>
    <property type="match status" value="1"/>
</dbReference>
<keyword evidence="6" id="KW-0732">Signal</keyword>
<keyword evidence="5" id="KW-0964">Secreted</keyword>
<evidence type="ECO:0000256" key="3">
    <source>
        <dbReference type="ARBA" id="ARBA00012736"/>
    </source>
</evidence>
<keyword evidence="16" id="KW-1185">Reference proteome</keyword>
<accession>A0A5A7Q0J8</accession>
<dbReference type="Proteomes" id="UP000325081">
    <property type="component" value="Unassembled WGS sequence"/>
</dbReference>
<dbReference type="SMART" id="SM00710">
    <property type="entry name" value="PbH1"/>
    <property type="match status" value="6"/>
</dbReference>
<feature type="region of interest" description="Disordered" evidence="14">
    <location>
        <begin position="138"/>
        <end position="167"/>
    </location>
</feature>
<dbReference type="EC" id="3.2.1.15" evidence="3"/>
<dbReference type="GO" id="GO:0016829">
    <property type="term" value="F:lyase activity"/>
    <property type="evidence" value="ECO:0007669"/>
    <property type="project" value="UniProtKB-KW"/>
</dbReference>
<evidence type="ECO:0000256" key="7">
    <source>
        <dbReference type="ARBA" id="ARBA00022737"/>
    </source>
</evidence>
<keyword evidence="7" id="KW-0677">Repeat</keyword>
<dbReference type="GO" id="GO:0004650">
    <property type="term" value="F:polygalacturonase activity"/>
    <property type="evidence" value="ECO:0007669"/>
    <property type="project" value="UniProtKB-EC"/>
</dbReference>